<accession>B0RC98</accession>
<dbReference type="OrthoDB" id="614750at2"/>
<reference evidence="3 4" key="1">
    <citation type="journal article" date="2008" name="J. Bacteriol.">
        <title>Genome of the actinomycete plant pathogen Clavibacter michiganensis subsp. sepedonicus suggests recent niche adaptation.</title>
        <authorList>
            <person name="Bentley S.D."/>
            <person name="Corton C."/>
            <person name="Brown S.E."/>
            <person name="Barron A."/>
            <person name="Clark L."/>
            <person name="Doggett J."/>
            <person name="Harris B."/>
            <person name="Ormond D."/>
            <person name="Quail M.A."/>
            <person name="May G."/>
            <person name="Francis D."/>
            <person name="Knudson D."/>
            <person name="Parkhill J."/>
            <person name="Ishimaru C.A."/>
        </authorList>
    </citation>
    <scope>NUCLEOTIDE SEQUENCE [LARGE SCALE GENOMIC DNA]</scope>
    <source>
        <strain evidence="4">ATCC 33113 / DSM 20744 / JCM 9667 / LMG 2889 / ICMP 2535 / C-1</strain>
    </source>
</reference>
<dbReference type="KEGG" id="cms:CMS2914"/>
<feature type="chain" id="PRO_5043825511" evidence="2">
    <location>
        <begin position="22"/>
        <end position="750"/>
    </location>
</feature>
<gene>
    <name evidence="3" type="ordered locus">CMS2914</name>
</gene>
<dbReference type="Pfam" id="PF13620">
    <property type="entry name" value="CarboxypepD_reg"/>
    <property type="match status" value="1"/>
</dbReference>
<dbReference type="AlphaFoldDB" id="B0RC98"/>
<feature type="region of interest" description="Disordered" evidence="1">
    <location>
        <begin position="128"/>
        <end position="147"/>
    </location>
</feature>
<dbReference type="GeneID" id="29471957"/>
<dbReference type="EMBL" id="AM849034">
    <property type="protein sequence ID" value="CAQ02985.1"/>
    <property type="molecule type" value="Genomic_DNA"/>
</dbReference>
<protein>
    <submittedName>
        <fullName evidence="3">Surface-anchored protein</fullName>
    </submittedName>
</protein>
<dbReference type="SUPFAM" id="SSF49464">
    <property type="entry name" value="Carboxypeptidase regulatory domain-like"/>
    <property type="match status" value="1"/>
</dbReference>
<feature type="signal peptide" evidence="2">
    <location>
        <begin position="1"/>
        <end position="21"/>
    </location>
</feature>
<proteinExistence type="predicted"/>
<evidence type="ECO:0000313" key="4">
    <source>
        <dbReference type="Proteomes" id="UP000001318"/>
    </source>
</evidence>
<dbReference type="STRING" id="31964.CMS2914"/>
<dbReference type="HOGENOM" id="CLU_011065_0_0_11"/>
<name>B0RC98_CLASE</name>
<feature type="compositionally biased region" description="Polar residues" evidence="1">
    <location>
        <begin position="128"/>
        <end position="138"/>
    </location>
</feature>
<organism evidence="3 4">
    <name type="scientific">Clavibacter sepedonicus</name>
    <name type="common">Clavibacter michiganensis subsp. sepedonicus</name>
    <dbReference type="NCBI Taxonomy" id="31964"/>
    <lineage>
        <taxon>Bacteria</taxon>
        <taxon>Bacillati</taxon>
        <taxon>Actinomycetota</taxon>
        <taxon>Actinomycetes</taxon>
        <taxon>Micrococcales</taxon>
        <taxon>Microbacteriaceae</taxon>
        <taxon>Clavibacter</taxon>
    </lineage>
</organism>
<dbReference type="Gene3D" id="2.60.40.1120">
    <property type="entry name" value="Carboxypeptidase-like, regulatory domain"/>
    <property type="match status" value="1"/>
</dbReference>
<evidence type="ECO:0000313" key="3">
    <source>
        <dbReference type="EMBL" id="CAQ02985.1"/>
    </source>
</evidence>
<evidence type="ECO:0000256" key="1">
    <source>
        <dbReference type="SAM" id="MobiDB-lite"/>
    </source>
</evidence>
<keyword evidence="2" id="KW-0732">Signal</keyword>
<sequence length="750" mass="77779">MSSVRRRAVVGLVSLALVASAQVGIASGASAATAPAPTPAGSAAATAATPAALVFTASPTPTVRGTTEVGATLTAVTGTWTPTPGTFLYRWARDGVAIPGATRATYALVAADQGKRLTVSVTAVKTRYPSTTRTSEPTTAVAPKGGAPEVRLPFTAAPVPTITGSVTVGGTVTAVPGSWSPSPRLAYQWFAGSTAIRDANVATYEPTAADLGQELSVSVAAFRDGYATTTRMSAGAIVSEGTFPERTFVIRGEARVGGYLDVANETYSYEADRTYTWAADGVTIAGETSDGYRPVVADIGKRITATITGSAAGFTTETRTTTPTAPVVAADAAPVVETGVVSGRVFLGSATDANLLGDGIVSASRVSDGTGRDGRLVDGSFEVRDLGPGVYTLSVFTEVDGVYASQPYRAPGDPARATRFTVTNDGAVRLDVVLVRHASISGTVTQSDGQPAVGSNVEVFPVRGGEPVGGGRTDAAGRFRISSEWLTPGQYEVRFGAPFENPEGYIGEWYGDTDDRNRAKRITVVGTDAVTGIDAELTRGSRLEGVLQAGAAGEESSAVYLVPETAALLGSGPRSGRLTGVDQSGRFSLTQITPGRYYVYAQTTRYEAPSYGPQWVGGTGTLATATVFTVRRGADLPFLDIRMKQDSSVTVVLAGVTAPGWEQRAIVELLQDGVVVKQYGVIPGSSTFIPNVAPGTYRVRVSHIRDGVWIPTWWAGGTGADRSRIVVNVDRSVRIAVRAATGTEPPAQAR</sequence>
<dbReference type="InterPro" id="IPR008969">
    <property type="entry name" value="CarboxyPept-like_regulatory"/>
</dbReference>
<dbReference type="Proteomes" id="UP000001318">
    <property type="component" value="Chromosome"/>
</dbReference>
<dbReference type="RefSeq" id="WP_012300138.1">
    <property type="nucleotide sequence ID" value="NC_010407.1"/>
</dbReference>
<dbReference type="eggNOG" id="COG4932">
    <property type="taxonomic scope" value="Bacteria"/>
</dbReference>
<dbReference type="Gene3D" id="2.60.40.2700">
    <property type="match status" value="3"/>
</dbReference>
<evidence type="ECO:0000256" key="2">
    <source>
        <dbReference type="SAM" id="SignalP"/>
    </source>
</evidence>
<keyword evidence="4" id="KW-1185">Reference proteome</keyword>